<protein>
    <submittedName>
        <fullName evidence="1">Uncharacterized protein</fullName>
    </submittedName>
</protein>
<evidence type="ECO:0000313" key="1">
    <source>
        <dbReference type="EMBL" id="WPF87670.1"/>
    </source>
</evidence>
<sequence>MNKFQGIPNAYLVFDEMIEVIKEYLSIREIEQTKRREIEAIENITIQEIKVKREILIKYLELSFDERSNSFKRLFDTVDSAILSHDNQALALTLHSIVELAKSSPFKELVNLSNVRLALEDSDHIWEL</sequence>
<gene>
    <name evidence="1" type="ORF">SAY89_12785</name>
</gene>
<accession>A0AAF1C4W1</accession>
<dbReference type="EMBL" id="CP138348">
    <property type="protein sequence ID" value="WPF87670.1"/>
    <property type="molecule type" value="Genomic_DNA"/>
</dbReference>
<organism evidence="1">
    <name type="scientific">Cyanobacterium aponinum AL20115</name>
    <dbReference type="NCBI Taxonomy" id="3090662"/>
    <lineage>
        <taxon>Bacteria</taxon>
        <taxon>Bacillati</taxon>
        <taxon>Cyanobacteriota</taxon>
        <taxon>Cyanophyceae</taxon>
        <taxon>Oscillatoriophycideae</taxon>
        <taxon>Chroococcales</taxon>
        <taxon>Geminocystaceae</taxon>
        <taxon>Cyanobacterium</taxon>
    </lineage>
</organism>
<dbReference type="AlphaFoldDB" id="A0AAF1C4W1"/>
<dbReference type="RefSeq" id="WP_190361063.1">
    <property type="nucleotide sequence ID" value="NZ_CP138348.1"/>
</dbReference>
<reference evidence="1" key="1">
    <citation type="submission" date="2023-11" db="EMBL/GenBank/DDBJ databases">
        <title>Genome sequence of Cyanobacterium aponinum BCRC AL20115.</title>
        <authorList>
            <person name="Chang H.-Y."/>
            <person name="Lin K.-M."/>
            <person name="Hsueh H.-T."/>
            <person name="Chu H.-A."/>
            <person name="Kuo C.-H."/>
        </authorList>
    </citation>
    <scope>NUCLEOTIDE SEQUENCE</scope>
    <source>
        <strain evidence="1">AL20115</strain>
    </source>
</reference>
<proteinExistence type="predicted"/>
<name>A0AAF1C4W1_9CHRO</name>